<organism evidence="1">
    <name type="scientific">Mytilinidion resinicola</name>
    <dbReference type="NCBI Taxonomy" id="574789"/>
    <lineage>
        <taxon>Eukaryota</taxon>
        <taxon>Fungi</taxon>
        <taxon>Dikarya</taxon>
        <taxon>Ascomycota</taxon>
        <taxon>Pezizomycotina</taxon>
        <taxon>Dothideomycetes</taxon>
        <taxon>Pleosporomycetidae</taxon>
        <taxon>Mytilinidiales</taxon>
        <taxon>Mytilinidiaceae</taxon>
        <taxon>Mytilinidion</taxon>
    </lineage>
</organism>
<reference evidence="3" key="2">
    <citation type="submission" date="2020-04" db="EMBL/GenBank/DDBJ databases">
        <authorList>
            <consortium name="NCBI Genome Project"/>
        </authorList>
    </citation>
    <scope>NUCLEOTIDE SEQUENCE</scope>
    <source>
        <strain evidence="3">CBS 304.34</strain>
    </source>
</reference>
<accession>A0A6A6YAE4</accession>
<proteinExistence type="predicted"/>
<evidence type="ECO:0000313" key="2">
    <source>
        <dbReference type="Proteomes" id="UP000504636"/>
    </source>
</evidence>
<reference evidence="1 3" key="1">
    <citation type="journal article" date="2020" name="Stud. Mycol.">
        <title>101 Dothideomycetes genomes: a test case for predicting lifestyles and emergence of pathogens.</title>
        <authorList>
            <person name="Haridas S."/>
            <person name="Albert R."/>
            <person name="Binder M."/>
            <person name="Bloem J."/>
            <person name="Labutti K."/>
            <person name="Salamov A."/>
            <person name="Andreopoulos B."/>
            <person name="Baker S."/>
            <person name="Barry K."/>
            <person name="Bills G."/>
            <person name="Bluhm B."/>
            <person name="Cannon C."/>
            <person name="Castanera R."/>
            <person name="Culley D."/>
            <person name="Daum C."/>
            <person name="Ezra D."/>
            <person name="Gonzalez J."/>
            <person name="Henrissat B."/>
            <person name="Kuo A."/>
            <person name="Liang C."/>
            <person name="Lipzen A."/>
            <person name="Lutzoni F."/>
            <person name="Magnuson J."/>
            <person name="Mondo S."/>
            <person name="Nolan M."/>
            <person name="Ohm R."/>
            <person name="Pangilinan J."/>
            <person name="Park H.-J."/>
            <person name="Ramirez L."/>
            <person name="Alfaro M."/>
            <person name="Sun H."/>
            <person name="Tritt A."/>
            <person name="Yoshinaga Y."/>
            <person name="Zwiers L.-H."/>
            <person name="Turgeon B."/>
            <person name="Goodwin S."/>
            <person name="Spatafora J."/>
            <person name="Crous P."/>
            <person name="Grigoriev I."/>
        </authorList>
    </citation>
    <scope>NUCLEOTIDE SEQUENCE</scope>
    <source>
        <strain evidence="1 3">CBS 304.34</strain>
    </source>
</reference>
<dbReference type="OrthoDB" id="5410873at2759"/>
<dbReference type="GeneID" id="54469330"/>
<gene>
    <name evidence="1 3" type="ORF">BDZ99DRAFT_575146</name>
</gene>
<dbReference type="RefSeq" id="XP_033571938.1">
    <property type="nucleotide sequence ID" value="XM_033728437.1"/>
</dbReference>
<protein>
    <submittedName>
        <fullName evidence="1 3">Uncharacterized protein</fullName>
    </submittedName>
</protein>
<evidence type="ECO:0000313" key="3">
    <source>
        <dbReference type="RefSeq" id="XP_033571938.1"/>
    </source>
</evidence>
<keyword evidence="2" id="KW-1185">Reference proteome</keyword>
<dbReference type="EMBL" id="MU003711">
    <property type="protein sequence ID" value="KAF2804974.1"/>
    <property type="molecule type" value="Genomic_DNA"/>
</dbReference>
<dbReference type="Proteomes" id="UP000504636">
    <property type="component" value="Unplaced"/>
</dbReference>
<evidence type="ECO:0000313" key="1">
    <source>
        <dbReference type="EMBL" id="KAF2804974.1"/>
    </source>
</evidence>
<sequence>MAPLRKLMAETYTALARNRQHHIPTLILPSIVARNVSTFSHSSFHAFLRAFRAFKLSRWGSYRSYTGYHSCDGYSTFAQNLAPFFFAHLTTTTRLSIAASPDSLPSP</sequence>
<dbReference type="AlphaFoldDB" id="A0A6A6YAE4"/>
<name>A0A6A6YAE4_9PEZI</name>
<reference evidence="3" key="3">
    <citation type="submission" date="2025-04" db="UniProtKB">
        <authorList>
            <consortium name="RefSeq"/>
        </authorList>
    </citation>
    <scope>IDENTIFICATION</scope>
    <source>
        <strain evidence="3">CBS 304.34</strain>
    </source>
</reference>